<keyword evidence="1" id="KW-0472">Membrane</keyword>
<evidence type="ECO:0000256" key="1">
    <source>
        <dbReference type="SAM" id="Phobius"/>
    </source>
</evidence>
<protein>
    <recommendedName>
        <fullName evidence="4">Amino acid permease</fullName>
    </recommendedName>
</protein>
<comment type="caution">
    <text evidence="2">The sequence shown here is derived from an EMBL/GenBank/DDBJ whole genome shotgun (WGS) entry which is preliminary data.</text>
</comment>
<dbReference type="RefSeq" id="WP_303735524.1">
    <property type="nucleotide sequence ID" value="NZ_CAKZHK010000004.1"/>
</dbReference>
<keyword evidence="1" id="KW-1133">Transmembrane helix</keyword>
<dbReference type="EMBL" id="QFRA01000037">
    <property type="protein sequence ID" value="PZR03497.1"/>
    <property type="molecule type" value="Genomic_DNA"/>
</dbReference>
<sequence>MTATLETTTQPSTHLKQGSFNWVVLAGLGVSFVISGDFAGWQFGLGSGGWGGLFCALLIVAVLYMGMCLALAELSAALPSAGGGHLFAQVAVGDFAGFMTAIAILLEYVLASAAIATFISSYVESLHIPGVPAG</sequence>
<feature type="transmembrane region" description="Helical" evidence="1">
    <location>
        <begin position="95"/>
        <end position="119"/>
    </location>
</feature>
<name>A0A2W5SNX2_9CORY</name>
<gene>
    <name evidence="2" type="ORF">DI525_09825</name>
</gene>
<accession>A0A2W5SNX2</accession>
<organism evidence="2 3">
    <name type="scientific">Corynebacterium kroppenstedtii</name>
    <dbReference type="NCBI Taxonomy" id="161879"/>
    <lineage>
        <taxon>Bacteria</taxon>
        <taxon>Bacillati</taxon>
        <taxon>Actinomycetota</taxon>
        <taxon>Actinomycetes</taxon>
        <taxon>Mycobacteriales</taxon>
        <taxon>Corynebacteriaceae</taxon>
        <taxon>Corynebacterium</taxon>
    </lineage>
</organism>
<dbReference type="Gene3D" id="1.20.1740.10">
    <property type="entry name" value="Amino acid/polyamine transporter I"/>
    <property type="match status" value="1"/>
</dbReference>
<dbReference type="Proteomes" id="UP000249432">
    <property type="component" value="Unassembled WGS sequence"/>
</dbReference>
<feature type="transmembrane region" description="Helical" evidence="1">
    <location>
        <begin position="20"/>
        <end position="41"/>
    </location>
</feature>
<reference evidence="2 3" key="1">
    <citation type="submission" date="2017-08" db="EMBL/GenBank/DDBJ databases">
        <title>Infants hospitalized years apart are colonized by the same room-sourced microbial strains.</title>
        <authorList>
            <person name="Brooks B."/>
            <person name="Olm M.R."/>
            <person name="Firek B.A."/>
            <person name="Baker R."/>
            <person name="Thomas B.C."/>
            <person name="Morowitz M.J."/>
            <person name="Banfield J.F."/>
        </authorList>
    </citation>
    <scope>NUCLEOTIDE SEQUENCE [LARGE SCALE GENOMIC DNA]</scope>
    <source>
        <strain evidence="2">S2_003_000_R1_3</strain>
    </source>
</reference>
<proteinExistence type="predicted"/>
<feature type="transmembrane region" description="Helical" evidence="1">
    <location>
        <begin position="53"/>
        <end position="75"/>
    </location>
</feature>
<evidence type="ECO:0000313" key="2">
    <source>
        <dbReference type="EMBL" id="PZR03497.1"/>
    </source>
</evidence>
<evidence type="ECO:0000313" key="3">
    <source>
        <dbReference type="Proteomes" id="UP000249432"/>
    </source>
</evidence>
<dbReference type="AlphaFoldDB" id="A0A2W5SNX2"/>
<evidence type="ECO:0008006" key="4">
    <source>
        <dbReference type="Google" id="ProtNLM"/>
    </source>
</evidence>
<keyword evidence="1" id="KW-0812">Transmembrane</keyword>